<dbReference type="AlphaFoldDB" id="A0A6A6E856"/>
<dbReference type="UniPathway" id="UPA00667"/>
<dbReference type="Proteomes" id="UP000800200">
    <property type="component" value="Unassembled WGS sequence"/>
</dbReference>
<evidence type="ECO:0000256" key="4">
    <source>
        <dbReference type="ARBA" id="ARBA00012586"/>
    </source>
</evidence>
<dbReference type="SUPFAM" id="SSF75005">
    <property type="entry name" value="Arabinanase/levansucrase/invertase"/>
    <property type="match status" value="1"/>
</dbReference>
<dbReference type="InterPro" id="IPR006710">
    <property type="entry name" value="Glyco_hydro_43"/>
</dbReference>
<evidence type="ECO:0000256" key="7">
    <source>
        <dbReference type="PIRNR" id="PIRNR026534"/>
    </source>
</evidence>
<comment type="similarity">
    <text evidence="3 7">Belongs to the glycosyl hydrolase 43 family.</text>
</comment>
<keyword evidence="10" id="KW-0732">Signal</keyword>
<evidence type="ECO:0000313" key="12">
    <source>
        <dbReference type="Proteomes" id="UP000800200"/>
    </source>
</evidence>
<evidence type="ECO:0000256" key="3">
    <source>
        <dbReference type="ARBA" id="ARBA00009865"/>
    </source>
</evidence>
<feature type="active site" description="Proton acceptor" evidence="8">
    <location>
        <position position="36"/>
    </location>
</feature>
<dbReference type="PANTHER" id="PTHR43301">
    <property type="entry name" value="ARABINAN ENDO-1,5-ALPHA-L-ARABINOSIDASE"/>
    <property type="match status" value="1"/>
</dbReference>
<feature type="active site" description="Proton donor" evidence="8">
    <location>
        <position position="205"/>
    </location>
</feature>
<dbReference type="Gene3D" id="2.115.10.20">
    <property type="entry name" value="Glycosyl hydrolase domain, family 43"/>
    <property type="match status" value="1"/>
</dbReference>
<keyword evidence="12" id="KW-1185">Reference proteome</keyword>
<dbReference type="Pfam" id="PF04616">
    <property type="entry name" value="Glyco_hydro_43"/>
    <property type="match status" value="1"/>
</dbReference>
<evidence type="ECO:0000256" key="2">
    <source>
        <dbReference type="ARBA" id="ARBA00004834"/>
    </source>
</evidence>
<keyword evidence="6 7" id="KW-0326">Glycosidase</keyword>
<feature type="chain" id="PRO_5025594593" description="Arabinan endo-1,5-alpha-L-arabinosidase" evidence="10">
    <location>
        <begin position="20"/>
        <end position="343"/>
    </location>
</feature>
<dbReference type="InterPro" id="IPR016840">
    <property type="entry name" value="Glyco_hydro_43_endo_a_Ara-ase"/>
</dbReference>
<protein>
    <recommendedName>
        <fullName evidence="4 7">Arabinan endo-1,5-alpha-L-arabinosidase</fullName>
        <ecNumber evidence="4 7">3.2.1.99</ecNumber>
    </recommendedName>
</protein>
<accession>A0A6A6E856</accession>
<evidence type="ECO:0000256" key="9">
    <source>
        <dbReference type="PIRSR" id="PIRSR606710-2"/>
    </source>
</evidence>
<evidence type="ECO:0000256" key="8">
    <source>
        <dbReference type="PIRSR" id="PIRSR606710-1"/>
    </source>
</evidence>
<evidence type="ECO:0000256" key="6">
    <source>
        <dbReference type="ARBA" id="ARBA00023295"/>
    </source>
</evidence>
<feature type="site" description="Important for catalytic activity, responsible for pKa modulation of the active site Glu and correct orientation of both the proton donor and substrate" evidence="9">
    <location>
        <position position="142"/>
    </location>
</feature>
<evidence type="ECO:0000256" key="5">
    <source>
        <dbReference type="ARBA" id="ARBA00022801"/>
    </source>
</evidence>
<feature type="signal peptide" evidence="10">
    <location>
        <begin position="1"/>
        <end position="19"/>
    </location>
</feature>
<keyword evidence="5 7" id="KW-0378">Hydrolase</keyword>
<dbReference type="PIRSF" id="PIRSF026534">
    <property type="entry name" value="Endo_alpha-L-arabinosidase"/>
    <property type="match status" value="1"/>
</dbReference>
<dbReference type="EC" id="3.2.1.99" evidence="4 7"/>
<reference evidence="11" key="1">
    <citation type="journal article" date="2020" name="Stud. Mycol.">
        <title>101 Dothideomycetes genomes: a test case for predicting lifestyles and emergence of pathogens.</title>
        <authorList>
            <person name="Haridas S."/>
            <person name="Albert R."/>
            <person name="Binder M."/>
            <person name="Bloem J."/>
            <person name="Labutti K."/>
            <person name="Salamov A."/>
            <person name="Andreopoulos B."/>
            <person name="Baker S."/>
            <person name="Barry K."/>
            <person name="Bills G."/>
            <person name="Bluhm B."/>
            <person name="Cannon C."/>
            <person name="Castanera R."/>
            <person name="Culley D."/>
            <person name="Daum C."/>
            <person name="Ezra D."/>
            <person name="Gonzalez J."/>
            <person name="Henrissat B."/>
            <person name="Kuo A."/>
            <person name="Liang C."/>
            <person name="Lipzen A."/>
            <person name="Lutzoni F."/>
            <person name="Magnuson J."/>
            <person name="Mondo S."/>
            <person name="Nolan M."/>
            <person name="Ohm R."/>
            <person name="Pangilinan J."/>
            <person name="Park H.-J."/>
            <person name="Ramirez L."/>
            <person name="Alfaro M."/>
            <person name="Sun H."/>
            <person name="Tritt A."/>
            <person name="Yoshinaga Y."/>
            <person name="Zwiers L.-H."/>
            <person name="Turgeon B."/>
            <person name="Goodwin S."/>
            <person name="Spatafora J."/>
            <person name="Crous P."/>
            <person name="Grigoriev I."/>
        </authorList>
    </citation>
    <scope>NUCLEOTIDE SEQUENCE</scope>
    <source>
        <strain evidence="11">CBS 207.26</strain>
    </source>
</reference>
<comment type="pathway">
    <text evidence="2 7">Glycan metabolism; L-arabinan degradation.</text>
</comment>
<dbReference type="OrthoDB" id="195678at2759"/>
<dbReference type="GO" id="GO:0046558">
    <property type="term" value="F:arabinan endo-1,5-alpha-L-arabinosidase activity"/>
    <property type="evidence" value="ECO:0007669"/>
    <property type="project" value="UniProtKB-EC"/>
</dbReference>
<dbReference type="InterPro" id="IPR050727">
    <property type="entry name" value="GH43_arabinanases"/>
</dbReference>
<comment type="catalytic activity">
    <reaction evidence="1 7">
        <text>Endohydrolysis of (1-&gt;5)-alpha-arabinofuranosidic linkages in (1-&gt;5)-arabinans.</text>
        <dbReference type="EC" id="3.2.1.99"/>
    </reaction>
</comment>
<sequence length="343" mass="38361">MKLHTSLLLTTLLLDTTLAQKWPNPEPCTGECRIHDPALARSENGTYYLFGSAPGVTVKTAPSLNGPWSEPKKVFNTEDQLGAPDIMHVNGKWWLYYQRTKISTQESNISVASSPSLSSPFVDHGLLDIPPGNEQRDYNRIDANLFYDSNGRDLYLNFGSFWDDIFQLRLSDPKTVISDSFSHLEKNKTEPGFPGESSTGANPSEGAFEFKWNGKYYLFWSSGNCCHTTKTVPLGDEYKIMVCRSDKATGPFVDKAGKNCVSENGGTMILGTHDNVYAPGGQGVRYDDELKSVILYYHWLRFDNQEEPATFGWNYLGWDGEGWPFVTEKGDGTKDKGKGEKKV</sequence>
<evidence type="ECO:0000256" key="10">
    <source>
        <dbReference type="SAM" id="SignalP"/>
    </source>
</evidence>
<dbReference type="EMBL" id="ML994625">
    <property type="protein sequence ID" value="KAF2187984.1"/>
    <property type="molecule type" value="Genomic_DNA"/>
</dbReference>
<evidence type="ECO:0000256" key="1">
    <source>
        <dbReference type="ARBA" id="ARBA00000375"/>
    </source>
</evidence>
<evidence type="ECO:0000313" key="11">
    <source>
        <dbReference type="EMBL" id="KAF2187984.1"/>
    </source>
</evidence>
<proteinExistence type="inferred from homology"/>
<dbReference type="GO" id="GO:0031222">
    <property type="term" value="P:arabinan catabolic process"/>
    <property type="evidence" value="ECO:0007669"/>
    <property type="project" value="UniProtKB-UniPathway"/>
</dbReference>
<gene>
    <name evidence="11" type="ORF">K469DRAFT_704266</name>
</gene>
<name>A0A6A6E856_9PEZI</name>
<dbReference type="PANTHER" id="PTHR43301:SF3">
    <property type="entry name" value="ARABINAN ENDO-1,5-ALPHA-L-ARABINOSIDASE A-RELATED"/>
    <property type="match status" value="1"/>
</dbReference>
<organism evidence="11 12">
    <name type="scientific">Zopfia rhizophila CBS 207.26</name>
    <dbReference type="NCBI Taxonomy" id="1314779"/>
    <lineage>
        <taxon>Eukaryota</taxon>
        <taxon>Fungi</taxon>
        <taxon>Dikarya</taxon>
        <taxon>Ascomycota</taxon>
        <taxon>Pezizomycotina</taxon>
        <taxon>Dothideomycetes</taxon>
        <taxon>Dothideomycetes incertae sedis</taxon>
        <taxon>Zopfiaceae</taxon>
        <taxon>Zopfia</taxon>
    </lineage>
</organism>
<dbReference type="InterPro" id="IPR023296">
    <property type="entry name" value="Glyco_hydro_beta-prop_sf"/>
</dbReference>